<gene>
    <name evidence="2" type="ORF">CO003_01690</name>
</gene>
<protein>
    <submittedName>
        <fullName evidence="2">Uncharacterized protein</fullName>
    </submittedName>
</protein>
<keyword evidence="1" id="KW-0812">Transmembrane</keyword>
<evidence type="ECO:0000256" key="1">
    <source>
        <dbReference type="SAM" id="Phobius"/>
    </source>
</evidence>
<reference evidence="3" key="1">
    <citation type="submission" date="2017-09" db="EMBL/GenBank/DDBJ databases">
        <title>Depth-based differentiation of microbial function through sediment-hosted aquifers and enrichment of novel symbionts in the deep terrestrial subsurface.</title>
        <authorList>
            <person name="Probst A.J."/>
            <person name="Ladd B."/>
            <person name="Jarett J.K."/>
            <person name="Geller-Mcgrath D.E."/>
            <person name="Sieber C.M.K."/>
            <person name="Emerson J.B."/>
            <person name="Anantharaman K."/>
            <person name="Thomas B.C."/>
            <person name="Malmstrom R."/>
            <person name="Stieglmeier M."/>
            <person name="Klingl A."/>
            <person name="Woyke T."/>
            <person name="Ryan C.M."/>
            <person name="Banfield J.F."/>
        </authorList>
    </citation>
    <scope>NUCLEOTIDE SEQUENCE [LARGE SCALE GENOMIC DNA]</scope>
</reference>
<dbReference type="Proteomes" id="UP000231673">
    <property type="component" value="Unassembled WGS sequence"/>
</dbReference>
<feature type="transmembrane region" description="Helical" evidence="1">
    <location>
        <begin position="36"/>
        <end position="57"/>
    </location>
</feature>
<dbReference type="EMBL" id="PFGW01000035">
    <property type="protein sequence ID" value="PIW74613.1"/>
    <property type="molecule type" value="Genomic_DNA"/>
</dbReference>
<feature type="non-terminal residue" evidence="2">
    <location>
        <position position="1"/>
    </location>
</feature>
<evidence type="ECO:0000313" key="2">
    <source>
        <dbReference type="EMBL" id="PIW74613.1"/>
    </source>
</evidence>
<feature type="non-terminal residue" evidence="2">
    <location>
        <position position="80"/>
    </location>
</feature>
<name>A0A2M7IDM9_9BACT</name>
<keyword evidence="1" id="KW-0472">Membrane</keyword>
<organism evidence="2 3">
    <name type="scientific">Candidatus Portnoybacteria bacterium CG_4_8_14_3_um_filter_44_15</name>
    <dbReference type="NCBI Taxonomy" id="1974803"/>
    <lineage>
        <taxon>Bacteria</taxon>
        <taxon>Candidatus Portnoyibacteriota</taxon>
    </lineage>
</organism>
<evidence type="ECO:0000313" key="3">
    <source>
        <dbReference type="Proteomes" id="UP000231673"/>
    </source>
</evidence>
<accession>A0A2M7IDM9</accession>
<keyword evidence="1" id="KW-1133">Transmembrane helix</keyword>
<dbReference type="AlphaFoldDB" id="A0A2M7IDM9"/>
<sequence length="80" mass="9176">KILWYDMELKENLSWFLACLTPLALFLTGWNDFITIISLVGGVFLGVDVTLMVLTYLKAKKYGDLKPAYFLNLPRLLVYA</sequence>
<feature type="transmembrane region" description="Helical" evidence="1">
    <location>
        <begin position="12"/>
        <end position="30"/>
    </location>
</feature>
<proteinExistence type="predicted"/>
<comment type="caution">
    <text evidence="2">The sequence shown here is derived from an EMBL/GenBank/DDBJ whole genome shotgun (WGS) entry which is preliminary data.</text>
</comment>